<dbReference type="EMBL" id="SRLO01001177">
    <property type="protein sequence ID" value="TNN40576.1"/>
    <property type="molecule type" value="Genomic_DNA"/>
</dbReference>
<dbReference type="Proteomes" id="UP000314294">
    <property type="component" value="Unassembled WGS sequence"/>
</dbReference>
<comment type="caution">
    <text evidence="1">The sequence shown here is derived from an EMBL/GenBank/DDBJ whole genome shotgun (WGS) entry which is preliminary data.</text>
</comment>
<evidence type="ECO:0000313" key="1">
    <source>
        <dbReference type="EMBL" id="TNN40576.1"/>
    </source>
</evidence>
<keyword evidence="2" id="KW-1185">Reference proteome</keyword>
<reference evidence="1 2" key="1">
    <citation type="submission" date="2019-03" db="EMBL/GenBank/DDBJ databases">
        <title>First draft genome of Liparis tanakae, snailfish: a comprehensive survey of snailfish specific genes.</title>
        <authorList>
            <person name="Kim W."/>
            <person name="Song I."/>
            <person name="Jeong J.-H."/>
            <person name="Kim D."/>
            <person name="Kim S."/>
            <person name="Ryu S."/>
            <person name="Song J.Y."/>
            <person name="Lee S.K."/>
        </authorList>
    </citation>
    <scope>NUCLEOTIDE SEQUENCE [LARGE SCALE GENOMIC DNA]</scope>
    <source>
        <tissue evidence="1">Muscle</tissue>
    </source>
</reference>
<sequence>MDTSLLLARLLIIDCLDEMRCLGHFGCRPIRSPPLTPRDAPTCVPSARLLLTFGAAFVWERPKKNLQKHTVANCRDEARPAILNLGVKKKKAFTSSFDVAGTSVLSAIEKYDHVVWNKVFMSEPGDHLHTRGLNQATEMTSDL</sequence>
<dbReference type="AlphaFoldDB" id="A0A4Z2FH90"/>
<gene>
    <name evidence="1" type="ORF">EYF80_049257</name>
</gene>
<evidence type="ECO:0000313" key="2">
    <source>
        <dbReference type="Proteomes" id="UP000314294"/>
    </source>
</evidence>
<name>A0A4Z2FH90_9TELE</name>
<proteinExistence type="predicted"/>
<protein>
    <submittedName>
        <fullName evidence="1">Uncharacterized protein</fullName>
    </submittedName>
</protein>
<organism evidence="1 2">
    <name type="scientific">Liparis tanakae</name>
    <name type="common">Tanaka's snailfish</name>
    <dbReference type="NCBI Taxonomy" id="230148"/>
    <lineage>
        <taxon>Eukaryota</taxon>
        <taxon>Metazoa</taxon>
        <taxon>Chordata</taxon>
        <taxon>Craniata</taxon>
        <taxon>Vertebrata</taxon>
        <taxon>Euteleostomi</taxon>
        <taxon>Actinopterygii</taxon>
        <taxon>Neopterygii</taxon>
        <taxon>Teleostei</taxon>
        <taxon>Neoteleostei</taxon>
        <taxon>Acanthomorphata</taxon>
        <taxon>Eupercaria</taxon>
        <taxon>Perciformes</taxon>
        <taxon>Cottioidei</taxon>
        <taxon>Cottales</taxon>
        <taxon>Liparidae</taxon>
        <taxon>Liparis</taxon>
    </lineage>
</organism>
<accession>A0A4Z2FH90</accession>